<protein>
    <recommendedName>
        <fullName evidence="5">HTH tetR-type domain-containing protein</fullName>
    </recommendedName>
</protein>
<evidence type="ECO:0000256" key="3">
    <source>
        <dbReference type="ARBA" id="ARBA00023163"/>
    </source>
</evidence>
<feature type="DNA-binding region" description="H-T-H motif" evidence="4">
    <location>
        <begin position="35"/>
        <end position="54"/>
    </location>
</feature>
<dbReference type="RefSeq" id="WP_137089207.1">
    <property type="nucleotide sequence ID" value="NZ_CP028923.1"/>
</dbReference>
<feature type="domain" description="HTH tetR-type" evidence="5">
    <location>
        <begin position="12"/>
        <end position="72"/>
    </location>
</feature>
<evidence type="ECO:0000256" key="1">
    <source>
        <dbReference type="ARBA" id="ARBA00023015"/>
    </source>
</evidence>
<dbReference type="AlphaFoldDB" id="A0A4D7JJJ2"/>
<evidence type="ECO:0000256" key="4">
    <source>
        <dbReference type="PROSITE-ProRule" id="PRU00335"/>
    </source>
</evidence>
<dbReference type="Pfam" id="PF00440">
    <property type="entry name" value="TetR_N"/>
    <property type="match status" value="1"/>
</dbReference>
<dbReference type="FunFam" id="1.10.10.60:FF:000141">
    <property type="entry name" value="TetR family transcriptional regulator"/>
    <property type="match status" value="1"/>
</dbReference>
<evidence type="ECO:0000313" key="6">
    <source>
        <dbReference type="EMBL" id="QCK13610.1"/>
    </source>
</evidence>
<proteinExistence type="predicted"/>
<keyword evidence="2 4" id="KW-0238">DNA-binding</keyword>
<dbReference type="PROSITE" id="PS50977">
    <property type="entry name" value="HTH_TETR_2"/>
    <property type="match status" value="1"/>
</dbReference>
<dbReference type="GO" id="GO:0003677">
    <property type="term" value="F:DNA binding"/>
    <property type="evidence" value="ECO:0007669"/>
    <property type="project" value="UniProtKB-UniRule"/>
</dbReference>
<dbReference type="PANTHER" id="PTHR43479">
    <property type="entry name" value="ACREF/ENVCD OPERON REPRESSOR-RELATED"/>
    <property type="match status" value="1"/>
</dbReference>
<evidence type="ECO:0000259" key="5">
    <source>
        <dbReference type="PROSITE" id="PS50977"/>
    </source>
</evidence>
<keyword evidence="3" id="KW-0804">Transcription</keyword>
<reference evidence="6 7" key="1">
    <citation type="submission" date="2018-04" db="EMBL/GenBank/DDBJ databases">
        <title>Complete genome uncultured novel isolate.</title>
        <authorList>
            <person name="Merlino G."/>
        </authorList>
    </citation>
    <scope>NUCLEOTIDE SEQUENCE [LARGE SCALE GENOMIC DNA]</scope>
    <source>
        <strain evidence="7">R1DC9</strain>
    </source>
</reference>
<keyword evidence="1" id="KW-0805">Transcription regulation</keyword>
<dbReference type="InterPro" id="IPR009057">
    <property type="entry name" value="Homeodomain-like_sf"/>
</dbReference>
<dbReference type="PANTHER" id="PTHR43479:SF11">
    <property type="entry name" value="ACREF_ENVCD OPERON REPRESSOR-RELATED"/>
    <property type="match status" value="1"/>
</dbReference>
<accession>A0A4D7JJJ2</accession>
<gene>
    <name evidence="6" type="ORF">DCC35_01990</name>
</gene>
<dbReference type="SUPFAM" id="SSF46689">
    <property type="entry name" value="Homeodomain-like"/>
    <property type="match status" value="1"/>
</dbReference>
<name>A0A4D7JJJ2_9BACT</name>
<dbReference type="EMBL" id="CP028923">
    <property type="protein sequence ID" value="QCK13610.1"/>
    <property type="molecule type" value="Genomic_DNA"/>
</dbReference>
<evidence type="ECO:0000313" key="7">
    <source>
        <dbReference type="Proteomes" id="UP000298616"/>
    </source>
</evidence>
<dbReference type="Proteomes" id="UP000298616">
    <property type="component" value="Chromosome"/>
</dbReference>
<dbReference type="Gene3D" id="1.10.357.10">
    <property type="entry name" value="Tetracycline Repressor, domain 2"/>
    <property type="match status" value="1"/>
</dbReference>
<dbReference type="KEGG" id="fpf:DCC35_01990"/>
<dbReference type="InterPro" id="IPR036271">
    <property type="entry name" value="Tet_transcr_reg_TetR-rel_C_sf"/>
</dbReference>
<sequence length="189" mass="22123">METATREKDFKIQKRKRILFSALELFATQGYDGTSVSQIAKAAGISKGLTYVYFESKEDLLLQIINYFKAEEEIRLASLYDDDPNIFLKRLIHDFFNRIRERPEHIKLVTSLMLQVSKYKFIQEMAIDKYLTYFQLMQELLDKVGFPDSRREAKLLTAMLDGVAIQFNVVGEDYPLTETEKYILTKYVS</sequence>
<dbReference type="SUPFAM" id="SSF48498">
    <property type="entry name" value="Tetracyclin repressor-like, C-terminal domain"/>
    <property type="match status" value="1"/>
</dbReference>
<dbReference type="InterPro" id="IPR001647">
    <property type="entry name" value="HTH_TetR"/>
</dbReference>
<organism evidence="6 7">
    <name type="scientific">Mangrovivirga cuniculi</name>
    <dbReference type="NCBI Taxonomy" id="2715131"/>
    <lineage>
        <taxon>Bacteria</taxon>
        <taxon>Pseudomonadati</taxon>
        <taxon>Bacteroidota</taxon>
        <taxon>Cytophagia</taxon>
        <taxon>Cytophagales</taxon>
        <taxon>Mangrovivirgaceae</taxon>
        <taxon>Mangrovivirga</taxon>
    </lineage>
</organism>
<dbReference type="OrthoDB" id="9789566at2"/>
<evidence type="ECO:0000256" key="2">
    <source>
        <dbReference type="ARBA" id="ARBA00023125"/>
    </source>
</evidence>
<keyword evidence="7" id="KW-1185">Reference proteome</keyword>
<dbReference type="InterPro" id="IPR050624">
    <property type="entry name" value="HTH-type_Tx_Regulator"/>
</dbReference>
<dbReference type="PRINTS" id="PR00455">
    <property type="entry name" value="HTHTETR"/>
</dbReference>